<comment type="caution">
    <text evidence="1">The sequence shown here is derived from an EMBL/GenBank/DDBJ whole genome shotgun (WGS) entry which is preliminary data.</text>
</comment>
<protein>
    <submittedName>
        <fullName evidence="1">Uncharacterized protein</fullName>
    </submittedName>
</protein>
<reference evidence="1 2" key="1">
    <citation type="submission" date="2020-08" db="EMBL/GenBank/DDBJ databases">
        <title>Genomic Encyclopedia of Type Strains, Phase IV (KMG-IV): sequencing the most valuable type-strain genomes for metagenomic binning, comparative biology and taxonomic classification.</title>
        <authorList>
            <person name="Goeker M."/>
        </authorList>
    </citation>
    <scope>NUCLEOTIDE SEQUENCE [LARGE SCALE GENOMIC DNA]</scope>
    <source>
        <strain evidence="1 2">DSM 102235</strain>
    </source>
</reference>
<dbReference type="EMBL" id="JACIEJ010000006">
    <property type="protein sequence ID" value="MBB3986441.1"/>
    <property type="molecule type" value="Genomic_DNA"/>
</dbReference>
<accession>A0A7W6DRL0</accession>
<evidence type="ECO:0000313" key="1">
    <source>
        <dbReference type="EMBL" id="MBB3986441.1"/>
    </source>
</evidence>
<dbReference type="Proteomes" id="UP000541426">
    <property type="component" value="Unassembled WGS sequence"/>
</dbReference>
<organism evidence="1 2">
    <name type="scientific">Sagittula marina</name>
    <dbReference type="NCBI Taxonomy" id="943940"/>
    <lineage>
        <taxon>Bacteria</taxon>
        <taxon>Pseudomonadati</taxon>
        <taxon>Pseudomonadota</taxon>
        <taxon>Alphaproteobacteria</taxon>
        <taxon>Rhodobacterales</taxon>
        <taxon>Roseobacteraceae</taxon>
        <taxon>Sagittula</taxon>
    </lineage>
</organism>
<name>A0A7W6DRL0_9RHOB</name>
<sequence length="84" mass="8896">MGIITGLNGEGLSAAYRRADAAITTAPFGNIGLPLADLWRMARPHDVARLPVDIASGLFVHLREHRRDAAVEGSADDQPASAPH</sequence>
<keyword evidence="2" id="KW-1185">Reference proteome</keyword>
<evidence type="ECO:0000313" key="2">
    <source>
        <dbReference type="Proteomes" id="UP000541426"/>
    </source>
</evidence>
<gene>
    <name evidence="1" type="ORF">GGQ68_002780</name>
</gene>
<proteinExistence type="predicted"/>
<dbReference type="AlphaFoldDB" id="A0A7W6DRL0"/>
<dbReference type="RefSeq" id="WP_344716202.1">
    <property type="nucleotide sequence ID" value="NZ_BAABBZ010000002.1"/>
</dbReference>